<accession>A0A6J7QIE7</accession>
<dbReference type="EMBL" id="CAFBPM010000005">
    <property type="protein sequence ID" value="CAB5017470.1"/>
    <property type="molecule type" value="Genomic_DNA"/>
</dbReference>
<protein>
    <submittedName>
        <fullName evidence="4">Unannotated protein</fullName>
    </submittedName>
</protein>
<feature type="region of interest" description="Disordered" evidence="1">
    <location>
        <begin position="53"/>
        <end position="97"/>
    </location>
</feature>
<dbReference type="AlphaFoldDB" id="A0A6J7QIE7"/>
<dbReference type="EMBL" id="CAFABE010000133">
    <property type="protein sequence ID" value="CAB4834583.1"/>
    <property type="molecule type" value="Genomic_DNA"/>
</dbReference>
<organism evidence="4">
    <name type="scientific">freshwater metagenome</name>
    <dbReference type="NCBI Taxonomy" id="449393"/>
    <lineage>
        <taxon>unclassified sequences</taxon>
        <taxon>metagenomes</taxon>
        <taxon>ecological metagenomes</taxon>
    </lineage>
</organism>
<evidence type="ECO:0000313" key="3">
    <source>
        <dbReference type="EMBL" id="CAB4865587.1"/>
    </source>
</evidence>
<proteinExistence type="predicted"/>
<reference evidence="4" key="1">
    <citation type="submission" date="2020-05" db="EMBL/GenBank/DDBJ databases">
        <authorList>
            <person name="Chiriac C."/>
            <person name="Salcher M."/>
            <person name="Ghai R."/>
            <person name="Kavagutti S V."/>
        </authorList>
    </citation>
    <scope>NUCLEOTIDE SEQUENCE</scope>
</reference>
<evidence type="ECO:0000313" key="2">
    <source>
        <dbReference type="EMBL" id="CAB4834583.1"/>
    </source>
</evidence>
<sequence>MPHSAPPRQFDPIAARKIGQHRIARSTLAAGVLATMSTLGLVGVFAEHSLAGATTATSNSSSTSPSTSSTSDDESSSSSGATLTPTTAAPQVTTHGS</sequence>
<evidence type="ECO:0000313" key="4">
    <source>
        <dbReference type="EMBL" id="CAB5017470.1"/>
    </source>
</evidence>
<dbReference type="EMBL" id="CAFBLT010000001">
    <property type="protein sequence ID" value="CAB4865587.1"/>
    <property type="molecule type" value="Genomic_DNA"/>
</dbReference>
<feature type="compositionally biased region" description="Low complexity" evidence="1">
    <location>
        <begin position="53"/>
        <end position="89"/>
    </location>
</feature>
<evidence type="ECO:0000256" key="1">
    <source>
        <dbReference type="SAM" id="MobiDB-lite"/>
    </source>
</evidence>
<name>A0A6J7QIE7_9ZZZZ</name>
<gene>
    <name evidence="2" type="ORF">UFOPK3164_01701</name>
    <name evidence="3" type="ORF">UFOPK3427_00468</name>
    <name evidence="4" type="ORF">UFOPK4112_00699</name>
</gene>